<dbReference type="Pfam" id="PF01522">
    <property type="entry name" value="Polysacc_deac_1"/>
    <property type="match status" value="1"/>
</dbReference>
<dbReference type="RefSeq" id="WP_343887156.1">
    <property type="nucleotide sequence ID" value="NZ_BAAAEH010000002.1"/>
</dbReference>
<dbReference type="InterPro" id="IPR011330">
    <property type="entry name" value="Glyco_hydro/deAcase_b/a-brl"/>
</dbReference>
<accession>A0ABU9Y196</accession>
<evidence type="ECO:0000256" key="2">
    <source>
        <dbReference type="ARBA" id="ARBA00010973"/>
    </source>
</evidence>
<dbReference type="Gene3D" id="3.20.20.370">
    <property type="entry name" value="Glycoside hydrolase/deacetylase"/>
    <property type="match status" value="1"/>
</dbReference>
<dbReference type="PANTHER" id="PTHR34216:SF7">
    <property type="entry name" value="POLY-BETA-1,6-N-ACETYL-D-GLUCOSAMINE N-DEACETYLASE"/>
    <property type="match status" value="1"/>
</dbReference>
<name>A0ABU9Y196_9SPHN</name>
<dbReference type="InterPro" id="IPR051398">
    <property type="entry name" value="Polysacch_Deacetylase"/>
</dbReference>
<evidence type="ECO:0000256" key="1">
    <source>
        <dbReference type="ARBA" id="ARBA00003236"/>
    </source>
</evidence>
<dbReference type="Proteomes" id="UP001419910">
    <property type="component" value="Unassembled WGS sequence"/>
</dbReference>
<keyword evidence="8" id="KW-1185">Reference proteome</keyword>
<protein>
    <recommendedName>
        <fullName evidence="3">Chitooligosaccharide deacetylase</fullName>
    </recommendedName>
    <alternativeName>
        <fullName evidence="5">Nodulation protein B</fullName>
    </alternativeName>
</protein>
<comment type="similarity">
    <text evidence="2">Belongs to the polysaccharide deacetylase family.</text>
</comment>
<dbReference type="SUPFAM" id="SSF88713">
    <property type="entry name" value="Glycoside hydrolase/deacetylase"/>
    <property type="match status" value="1"/>
</dbReference>
<keyword evidence="4" id="KW-0732">Signal</keyword>
<dbReference type="CDD" id="cd10918">
    <property type="entry name" value="CE4_NodB_like_5s_6s"/>
    <property type="match status" value="1"/>
</dbReference>
<organism evidence="7 8">
    <name type="scientific">Sphingomonas oligophenolica</name>
    <dbReference type="NCBI Taxonomy" id="301154"/>
    <lineage>
        <taxon>Bacteria</taxon>
        <taxon>Pseudomonadati</taxon>
        <taxon>Pseudomonadota</taxon>
        <taxon>Alphaproteobacteria</taxon>
        <taxon>Sphingomonadales</taxon>
        <taxon>Sphingomonadaceae</taxon>
        <taxon>Sphingomonas</taxon>
    </lineage>
</organism>
<feature type="domain" description="NodB homology" evidence="6">
    <location>
        <begin position="93"/>
        <end position="268"/>
    </location>
</feature>
<dbReference type="GO" id="GO:0016787">
    <property type="term" value="F:hydrolase activity"/>
    <property type="evidence" value="ECO:0007669"/>
    <property type="project" value="UniProtKB-KW"/>
</dbReference>
<keyword evidence="7" id="KW-0378">Hydrolase</keyword>
<evidence type="ECO:0000256" key="3">
    <source>
        <dbReference type="ARBA" id="ARBA00020071"/>
    </source>
</evidence>
<gene>
    <name evidence="7" type="ORF">ABC974_07910</name>
</gene>
<dbReference type="InterPro" id="IPR002509">
    <property type="entry name" value="NODB_dom"/>
</dbReference>
<reference evidence="7 8" key="1">
    <citation type="submission" date="2024-05" db="EMBL/GenBank/DDBJ databases">
        <authorList>
            <person name="Liu Q."/>
            <person name="Xin Y.-H."/>
        </authorList>
    </citation>
    <scope>NUCLEOTIDE SEQUENCE [LARGE SCALE GENOMIC DNA]</scope>
    <source>
        <strain evidence="7 8">CGMCC 1.10181</strain>
    </source>
</reference>
<evidence type="ECO:0000256" key="5">
    <source>
        <dbReference type="ARBA" id="ARBA00032976"/>
    </source>
</evidence>
<dbReference type="PANTHER" id="PTHR34216">
    <property type="match status" value="1"/>
</dbReference>
<comment type="caution">
    <text evidence="7">The sequence shown here is derived from an EMBL/GenBank/DDBJ whole genome shotgun (WGS) entry which is preliminary data.</text>
</comment>
<evidence type="ECO:0000256" key="4">
    <source>
        <dbReference type="ARBA" id="ARBA00022729"/>
    </source>
</evidence>
<evidence type="ECO:0000313" key="8">
    <source>
        <dbReference type="Proteomes" id="UP001419910"/>
    </source>
</evidence>
<dbReference type="PROSITE" id="PS51677">
    <property type="entry name" value="NODB"/>
    <property type="match status" value="1"/>
</dbReference>
<sequence length="268" mass="29163">MRSGSIDRRTVVFAGLAASLGAIAPIRALAARVPGAIPILAYHRFDPAIAGPTTITVRTFETQLSQLAETGYRVTGLRDAAAALRRPGAGAPSQAVITVDDGHRSVYTVLFPLIRKHRVPVTLFIYPSAISNADYAMTWDQLREIAASGLVEVQSHTYWHPNFNAERRRRSPTDYRAFVDDQLQRSKAVIEARLRNRVDMLAWPFGIVDAELEAAARKAGYTVALAYEGGPAAPGADLLALPRIPVSDADRGARFDRLIGVTRPAVRP</sequence>
<evidence type="ECO:0000259" key="6">
    <source>
        <dbReference type="PROSITE" id="PS51677"/>
    </source>
</evidence>
<proteinExistence type="inferred from homology"/>
<evidence type="ECO:0000313" key="7">
    <source>
        <dbReference type="EMBL" id="MEN2789545.1"/>
    </source>
</evidence>
<dbReference type="EMBL" id="JBDIME010000004">
    <property type="protein sequence ID" value="MEN2789545.1"/>
    <property type="molecule type" value="Genomic_DNA"/>
</dbReference>
<comment type="function">
    <text evidence="1">Is involved in generating a small heat-stable compound (Nod), an acylated oligomer of N-acetylglucosamine, that stimulates mitosis in various plant protoplasts.</text>
</comment>